<evidence type="ECO:0000313" key="2">
    <source>
        <dbReference type="EMBL" id="TCP55149.1"/>
    </source>
</evidence>
<gene>
    <name evidence="2" type="ORF">EV191_102361</name>
</gene>
<reference evidence="2 3" key="1">
    <citation type="submission" date="2019-03" db="EMBL/GenBank/DDBJ databases">
        <title>Genomic Encyclopedia of Type Strains, Phase IV (KMG-IV): sequencing the most valuable type-strain genomes for metagenomic binning, comparative biology and taxonomic classification.</title>
        <authorList>
            <person name="Goeker M."/>
        </authorList>
    </citation>
    <scope>NUCLEOTIDE SEQUENCE [LARGE SCALE GENOMIC DNA]</scope>
    <source>
        <strain evidence="2 3">DSM 45765</strain>
    </source>
</reference>
<keyword evidence="3" id="KW-1185">Reference proteome</keyword>
<dbReference type="GO" id="GO:0002161">
    <property type="term" value="F:aminoacyl-tRNA deacylase activity"/>
    <property type="evidence" value="ECO:0007669"/>
    <property type="project" value="InterPro"/>
</dbReference>
<dbReference type="Gene3D" id="3.90.960.10">
    <property type="entry name" value="YbaK/aminoacyl-tRNA synthetase-associated domain"/>
    <property type="match status" value="1"/>
</dbReference>
<dbReference type="PANTHER" id="PTHR30411">
    <property type="entry name" value="CYTOPLASMIC PROTEIN"/>
    <property type="match status" value="1"/>
</dbReference>
<dbReference type="InterPro" id="IPR036754">
    <property type="entry name" value="YbaK/aa-tRNA-synt-asso_dom_sf"/>
</dbReference>
<protein>
    <submittedName>
        <fullName evidence="2">Prolyl-tRNA editing enzyme YbaK/EbsC (Cys-tRNA(Pro) deacylase)</fullName>
    </submittedName>
</protein>
<evidence type="ECO:0000313" key="3">
    <source>
        <dbReference type="Proteomes" id="UP000294911"/>
    </source>
</evidence>
<dbReference type="AlphaFoldDB" id="A0A4R2R0Q4"/>
<proteinExistence type="predicted"/>
<sequence length="173" mass="17609">MSSLDHPAVTQVVAKLRAAGQHRAADGVQVLPDDVRTAAKAAAAVGVPVGAIANSLIFRAHAGGVDFPLLVLTSGAHRADTGRLRALVDAESIRKADPEFVRAHTGQSIGGVAPVGHPTPVRTLVDATLADYALIWAAAGHPKTVYPTTYAELCTLTGGTAANVAAVEENAAP</sequence>
<dbReference type="SUPFAM" id="SSF55826">
    <property type="entry name" value="YbaK/ProRS associated domain"/>
    <property type="match status" value="1"/>
</dbReference>
<dbReference type="InterPro" id="IPR007214">
    <property type="entry name" value="YbaK/aa-tRNA-synth-assoc-dom"/>
</dbReference>
<dbReference type="RefSeq" id="WP_132876509.1">
    <property type="nucleotide sequence ID" value="NZ_SLXQ01000002.1"/>
</dbReference>
<comment type="caution">
    <text evidence="2">The sequence shown here is derived from an EMBL/GenBank/DDBJ whole genome shotgun (WGS) entry which is preliminary data.</text>
</comment>
<name>A0A4R2R0Q4_9PSEU</name>
<dbReference type="OrthoDB" id="8536235at2"/>
<dbReference type="Proteomes" id="UP000294911">
    <property type="component" value="Unassembled WGS sequence"/>
</dbReference>
<dbReference type="PANTHER" id="PTHR30411:SF1">
    <property type="entry name" value="CYTOPLASMIC PROTEIN"/>
    <property type="match status" value="1"/>
</dbReference>
<feature type="domain" description="YbaK/aminoacyl-tRNA synthetase-associated" evidence="1">
    <location>
        <begin position="34"/>
        <end position="153"/>
    </location>
</feature>
<evidence type="ECO:0000259" key="1">
    <source>
        <dbReference type="Pfam" id="PF04073"/>
    </source>
</evidence>
<dbReference type="Pfam" id="PF04073">
    <property type="entry name" value="tRNA_edit"/>
    <property type="match status" value="1"/>
</dbReference>
<organism evidence="2 3">
    <name type="scientific">Tamaricihabitans halophyticus</name>
    <dbReference type="NCBI Taxonomy" id="1262583"/>
    <lineage>
        <taxon>Bacteria</taxon>
        <taxon>Bacillati</taxon>
        <taxon>Actinomycetota</taxon>
        <taxon>Actinomycetes</taxon>
        <taxon>Pseudonocardiales</taxon>
        <taxon>Pseudonocardiaceae</taxon>
        <taxon>Tamaricihabitans</taxon>
    </lineage>
</organism>
<accession>A0A4R2R0Q4</accession>
<dbReference type="EMBL" id="SLXQ01000002">
    <property type="protein sequence ID" value="TCP55149.1"/>
    <property type="molecule type" value="Genomic_DNA"/>
</dbReference>
<dbReference type="CDD" id="cd04333">
    <property type="entry name" value="ProX_deacylase"/>
    <property type="match status" value="1"/>
</dbReference>